<keyword evidence="2" id="KW-1185">Reference proteome</keyword>
<protein>
    <recommendedName>
        <fullName evidence="3">ADP-heptose:LPS heptosyltransferase</fullName>
    </recommendedName>
</protein>
<sequence>MATESVLVNFVYAHNVGHAIEALHYAHGYHLADPDRRIALVLNKKTPVELASFCDCVDEVFEVEVDLFDGDFDAAPALAGIPRDWDWVVGDLRGTQDVQRELFPGLARYYDTAATHFRAAKGTGSAGLVKIGPSYRPHQELRLNLPRAELDRGAALLGDAPVKIAVLPGGSAPREYYPSTASWELILGGLAEKFPGARFCFLGKLDTGDGRTGTSFGAGELDRLRTAFPSVAAVDVPLVDQLGALAACDLLISPHSGFSFTASALGVPWLALSGNRWPEYYFNGVPFYSVLPDRERFPCYSMFAADPDPVDEPGGPHAPSMSQARFAADLPEIVAGAQLLLGDWSYPDALSDHFQRLNRRFPDWSTWFFAIDGVHLPFIS</sequence>
<comment type="caution">
    <text evidence="1">The sequence shown here is derived from an EMBL/GenBank/DDBJ whole genome shotgun (WGS) entry which is preliminary data.</text>
</comment>
<dbReference type="EMBL" id="JACHMH010000001">
    <property type="protein sequence ID" value="MBB4679126.1"/>
    <property type="molecule type" value="Genomic_DNA"/>
</dbReference>
<proteinExistence type="predicted"/>
<dbReference type="SUPFAM" id="SSF53756">
    <property type="entry name" value="UDP-Glycosyltransferase/glycogen phosphorylase"/>
    <property type="match status" value="1"/>
</dbReference>
<evidence type="ECO:0000313" key="1">
    <source>
        <dbReference type="EMBL" id="MBB4679126.1"/>
    </source>
</evidence>
<evidence type="ECO:0000313" key="2">
    <source>
        <dbReference type="Proteomes" id="UP000533598"/>
    </source>
</evidence>
<reference evidence="1 2" key="1">
    <citation type="submission" date="2020-08" db="EMBL/GenBank/DDBJ databases">
        <title>Sequencing the genomes of 1000 actinobacteria strains.</title>
        <authorList>
            <person name="Klenk H.-P."/>
        </authorList>
    </citation>
    <scope>NUCLEOTIDE SEQUENCE [LARGE SCALE GENOMIC DNA]</scope>
    <source>
        <strain evidence="1 2">DSM 44230</strain>
    </source>
</reference>
<organism evidence="1 2">
    <name type="scientific">Crossiella cryophila</name>
    <dbReference type="NCBI Taxonomy" id="43355"/>
    <lineage>
        <taxon>Bacteria</taxon>
        <taxon>Bacillati</taxon>
        <taxon>Actinomycetota</taxon>
        <taxon>Actinomycetes</taxon>
        <taxon>Pseudonocardiales</taxon>
        <taxon>Pseudonocardiaceae</taxon>
        <taxon>Crossiella</taxon>
    </lineage>
</organism>
<dbReference type="Gene3D" id="3.40.50.2000">
    <property type="entry name" value="Glycogen Phosphorylase B"/>
    <property type="match status" value="1"/>
</dbReference>
<dbReference type="AlphaFoldDB" id="A0A7W7CFZ4"/>
<dbReference type="RefSeq" id="WP_185004912.1">
    <property type="nucleotide sequence ID" value="NZ_BAAAUI010000048.1"/>
</dbReference>
<gene>
    <name evidence="1" type="ORF">HNR67_005244</name>
</gene>
<evidence type="ECO:0008006" key="3">
    <source>
        <dbReference type="Google" id="ProtNLM"/>
    </source>
</evidence>
<dbReference type="Proteomes" id="UP000533598">
    <property type="component" value="Unassembled WGS sequence"/>
</dbReference>
<name>A0A7W7CFZ4_9PSEU</name>
<accession>A0A7W7CFZ4</accession>